<proteinExistence type="predicted"/>
<dbReference type="AlphaFoldDB" id="A0A813X0M4"/>
<evidence type="ECO:0000313" key="3">
    <source>
        <dbReference type="EMBL" id="CAF3656179.1"/>
    </source>
</evidence>
<comment type="caution">
    <text evidence="2">The sequence shown here is derived from an EMBL/GenBank/DDBJ whole genome shotgun (WGS) entry which is preliminary data.</text>
</comment>
<keyword evidence="4" id="KW-1185">Reference proteome</keyword>
<sequence>MGQILLRLGIHIRPRIHEHENNRIPIHHKCRNCGGVCDLQKNICPHAKYTRTGTKDQPAIMRPAIPDSKVRWNSHFDYRPIEFTSEKVRTSTKEYVDKDPRFEVPLKIDIPWNQDDELCDRRSYHGSYKIVGGVPQNPCGRTGITGRGHLGHFGPNHAADPIVTRWKRNEKGNKILNNDTNKPILQFVSIRRKDTNEFAIPGGMVEKKEKVTDTLQREFQEETLNFPDMSEKSKHDLLAVIKDTFENGGNRIYTGYVDDPRNTDNAWMESTVYNFHDEHEEHLALLKVNAGTDATDAFWHDMHSKLPLFASHADFLKKVSERLGAHW</sequence>
<dbReference type="EMBL" id="CAJNOQ010001110">
    <property type="protein sequence ID" value="CAF0868700.1"/>
    <property type="molecule type" value="Genomic_DNA"/>
</dbReference>
<dbReference type="Proteomes" id="UP000663829">
    <property type="component" value="Unassembled WGS sequence"/>
</dbReference>
<feature type="domain" description="Nudix hydrolase" evidence="1">
    <location>
        <begin position="166"/>
        <end position="323"/>
    </location>
</feature>
<accession>A0A813X0M4</accession>
<dbReference type="SUPFAM" id="SSF55811">
    <property type="entry name" value="Nudix"/>
    <property type="match status" value="1"/>
</dbReference>
<evidence type="ECO:0000313" key="2">
    <source>
        <dbReference type="EMBL" id="CAF0868700.1"/>
    </source>
</evidence>
<evidence type="ECO:0000259" key="1">
    <source>
        <dbReference type="PROSITE" id="PS51462"/>
    </source>
</evidence>
<dbReference type="Proteomes" id="UP000681722">
    <property type="component" value="Unassembled WGS sequence"/>
</dbReference>
<dbReference type="Pfam" id="PF00293">
    <property type="entry name" value="NUDIX"/>
    <property type="match status" value="1"/>
</dbReference>
<dbReference type="PROSITE" id="PS51462">
    <property type="entry name" value="NUDIX"/>
    <property type="match status" value="1"/>
</dbReference>
<evidence type="ECO:0000313" key="4">
    <source>
        <dbReference type="Proteomes" id="UP000663829"/>
    </source>
</evidence>
<dbReference type="InterPro" id="IPR039989">
    <property type="entry name" value="NUDT9"/>
</dbReference>
<reference evidence="2" key="1">
    <citation type="submission" date="2021-02" db="EMBL/GenBank/DDBJ databases">
        <authorList>
            <person name="Nowell W R."/>
        </authorList>
    </citation>
    <scope>NUCLEOTIDE SEQUENCE</scope>
</reference>
<dbReference type="PANTHER" id="PTHR13030:SF8">
    <property type="entry name" value="ADP-RIBOSE PYROPHOSPHATASE, MITOCHONDRIAL"/>
    <property type="match status" value="1"/>
</dbReference>
<gene>
    <name evidence="2" type="ORF">GPM918_LOCUS6983</name>
    <name evidence="3" type="ORF">SRO942_LOCUS6983</name>
</gene>
<name>A0A813X0M4_9BILA</name>
<dbReference type="GO" id="GO:0047631">
    <property type="term" value="F:ADP-ribose diphosphatase activity"/>
    <property type="evidence" value="ECO:0007669"/>
    <property type="project" value="InterPro"/>
</dbReference>
<protein>
    <recommendedName>
        <fullName evidence="1">Nudix hydrolase domain-containing protein</fullName>
    </recommendedName>
</protein>
<dbReference type="OrthoDB" id="9972248at2759"/>
<dbReference type="Gene3D" id="3.90.79.10">
    <property type="entry name" value="Nucleoside Triphosphate Pyrophosphohydrolase"/>
    <property type="match status" value="1"/>
</dbReference>
<dbReference type="CDD" id="cd03670">
    <property type="entry name" value="NUDIX_ADPRase_Nudt9"/>
    <property type="match status" value="1"/>
</dbReference>
<dbReference type="PANTHER" id="PTHR13030">
    <property type="entry name" value="NUDIX HYDROLASE"/>
    <property type="match status" value="1"/>
</dbReference>
<dbReference type="Pfam" id="PF25969">
    <property type="entry name" value="NUDT9_N"/>
    <property type="match status" value="1"/>
</dbReference>
<organism evidence="2 4">
    <name type="scientific">Didymodactylos carnosus</name>
    <dbReference type="NCBI Taxonomy" id="1234261"/>
    <lineage>
        <taxon>Eukaryota</taxon>
        <taxon>Metazoa</taxon>
        <taxon>Spiralia</taxon>
        <taxon>Gnathifera</taxon>
        <taxon>Rotifera</taxon>
        <taxon>Eurotatoria</taxon>
        <taxon>Bdelloidea</taxon>
        <taxon>Philodinida</taxon>
        <taxon>Philodinidae</taxon>
        <taxon>Didymodactylos</taxon>
    </lineage>
</organism>
<dbReference type="InterPro" id="IPR015797">
    <property type="entry name" value="NUDIX_hydrolase-like_dom_sf"/>
</dbReference>
<dbReference type="InterPro" id="IPR000086">
    <property type="entry name" value="NUDIX_hydrolase_dom"/>
</dbReference>
<dbReference type="EMBL" id="CAJOBC010001110">
    <property type="protein sequence ID" value="CAF3656179.1"/>
    <property type="molecule type" value="Genomic_DNA"/>
</dbReference>